<comment type="cofactor">
    <cofactor evidence="1 5">
        <name>pyridoxal 5'-phosphate</name>
        <dbReference type="ChEBI" id="CHEBI:597326"/>
    </cofactor>
</comment>
<comment type="similarity">
    <text evidence="4">Belongs to the group II decarboxylase family. Sphingosine-1-phosphate lyase subfamily.</text>
</comment>
<evidence type="ECO:0000256" key="2">
    <source>
        <dbReference type="ARBA" id="ARBA00022898"/>
    </source>
</evidence>
<dbReference type="InterPro" id="IPR050477">
    <property type="entry name" value="GrpII_AminoAcid_Decarb"/>
</dbReference>
<evidence type="ECO:0000313" key="7">
    <source>
        <dbReference type="Proteomes" id="UP001499954"/>
    </source>
</evidence>
<dbReference type="SUPFAM" id="SSF53383">
    <property type="entry name" value="PLP-dependent transferases"/>
    <property type="match status" value="1"/>
</dbReference>
<sequence>MTMNDFRRDPAEVLAELAALREGDAPTHGGRVLSYVYDSGLAELDELSAAAARLVQPVNGLDPTTFTSVAAMEAGVVGFARRVFHGETDGSDSAEVVVGTVTSGGTESCLLAVKTARDVWRAARVGTPRMPRIVAPITVHAAFHKAAEYFGLVLDLVPVDPATGTLAASAIEDRLGDDVALVVVSAPSYPFASLDPVADVAAVCRARGIALHVDACIGGFALGFWPDELPAWDFRVPGVTSLSADLHKYGYAPKGVSVLLTRGRDRQRHQYFRTTGWPGYPVVNPTMTGSKPAGPLAAAWSITEVLGEDGFAELLAKTARATTALREVVEGIEGLRVVGVPTGPLFAVATDASVEPERRVDPHHWADAARGSGWFLQLQPGLAQPDGTRLPHTTHLTITPVTEQVVDELSTALVAAADAVRGVPQVDGQLVLAGLADALPGGVEPLLAASGGLDSDTAAGLLGAIGLLGGEGGGLPSQLAPVLALVEALPSELTGRLLVELLARVVEPVSPVE</sequence>
<protein>
    <submittedName>
        <fullName evidence="6">Aminotransferase class V-fold PLP-dependent enzyme</fullName>
    </submittedName>
</protein>
<dbReference type="InterPro" id="IPR015424">
    <property type="entry name" value="PyrdxlP-dep_Trfase"/>
</dbReference>
<evidence type="ECO:0000256" key="3">
    <source>
        <dbReference type="ARBA" id="ARBA00023239"/>
    </source>
</evidence>
<evidence type="ECO:0000256" key="5">
    <source>
        <dbReference type="RuleBase" id="RU000382"/>
    </source>
</evidence>
<keyword evidence="6" id="KW-0808">Transferase</keyword>
<dbReference type="GO" id="GO:0008483">
    <property type="term" value="F:transaminase activity"/>
    <property type="evidence" value="ECO:0007669"/>
    <property type="project" value="UniProtKB-KW"/>
</dbReference>
<organism evidence="6 7">
    <name type="scientific">Agromyces allii</name>
    <dbReference type="NCBI Taxonomy" id="393607"/>
    <lineage>
        <taxon>Bacteria</taxon>
        <taxon>Bacillati</taxon>
        <taxon>Actinomycetota</taxon>
        <taxon>Actinomycetes</taxon>
        <taxon>Micrococcales</taxon>
        <taxon>Microbacteriaceae</taxon>
        <taxon>Agromyces</taxon>
    </lineage>
</organism>
<dbReference type="Gene3D" id="3.40.640.10">
    <property type="entry name" value="Type I PLP-dependent aspartate aminotransferase-like (Major domain)"/>
    <property type="match status" value="1"/>
</dbReference>
<proteinExistence type="inferred from homology"/>
<accession>A0ABP5BNK7</accession>
<comment type="caution">
    <text evidence="6">The sequence shown here is derived from an EMBL/GenBank/DDBJ whole genome shotgun (WGS) entry which is preliminary data.</text>
</comment>
<dbReference type="Gene3D" id="3.90.1150.10">
    <property type="entry name" value="Aspartate Aminotransferase, domain 1"/>
    <property type="match status" value="1"/>
</dbReference>
<keyword evidence="6" id="KW-0032">Aminotransferase</keyword>
<reference evidence="7" key="1">
    <citation type="journal article" date="2019" name="Int. J. Syst. Evol. Microbiol.">
        <title>The Global Catalogue of Microorganisms (GCM) 10K type strain sequencing project: providing services to taxonomists for standard genome sequencing and annotation.</title>
        <authorList>
            <consortium name="The Broad Institute Genomics Platform"/>
            <consortium name="The Broad Institute Genome Sequencing Center for Infectious Disease"/>
            <person name="Wu L."/>
            <person name="Ma J."/>
        </authorList>
    </citation>
    <scope>NUCLEOTIDE SEQUENCE [LARGE SCALE GENOMIC DNA]</scope>
    <source>
        <strain evidence="7">JCM 13584</strain>
    </source>
</reference>
<gene>
    <name evidence="6" type="ORF">GCM10009717_13640</name>
</gene>
<keyword evidence="3 5" id="KW-0456">Lyase</keyword>
<dbReference type="InterPro" id="IPR015421">
    <property type="entry name" value="PyrdxlP-dep_Trfase_major"/>
</dbReference>
<dbReference type="InterPro" id="IPR015422">
    <property type="entry name" value="PyrdxlP-dep_Trfase_small"/>
</dbReference>
<dbReference type="PANTHER" id="PTHR42735">
    <property type="match status" value="1"/>
</dbReference>
<dbReference type="InterPro" id="IPR002129">
    <property type="entry name" value="PyrdxlP-dep_de-COase"/>
</dbReference>
<keyword evidence="7" id="KW-1185">Reference proteome</keyword>
<evidence type="ECO:0000256" key="1">
    <source>
        <dbReference type="ARBA" id="ARBA00001933"/>
    </source>
</evidence>
<dbReference type="PANTHER" id="PTHR42735:SF6">
    <property type="entry name" value="SPHINGOSINE-1-PHOSPHATE LYASE 1"/>
    <property type="match status" value="1"/>
</dbReference>
<dbReference type="Pfam" id="PF00282">
    <property type="entry name" value="Pyridoxal_deC"/>
    <property type="match status" value="1"/>
</dbReference>
<evidence type="ECO:0000313" key="6">
    <source>
        <dbReference type="EMBL" id="GAA1948575.1"/>
    </source>
</evidence>
<keyword evidence="2 5" id="KW-0663">Pyridoxal phosphate</keyword>
<name>A0ABP5BNK7_9MICO</name>
<evidence type="ECO:0000256" key="4">
    <source>
        <dbReference type="ARBA" id="ARBA00038302"/>
    </source>
</evidence>
<dbReference type="EMBL" id="BAAAMK010000002">
    <property type="protein sequence ID" value="GAA1948575.1"/>
    <property type="molecule type" value="Genomic_DNA"/>
</dbReference>
<dbReference type="Proteomes" id="UP001499954">
    <property type="component" value="Unassembled WGS sequence"/>
</dbReference>